<sequence>MGLDVMKRSGPEDAERAIGVAFGKGDDDLLQLLAQGAHHREA</sequence>
<protein>
    <submittedName>
        <fullName evidence="1">Uncharacterized protein</fullName>
    </submittedName>
</protein>
<keyword evidence="2" id="KW-1185">Reference proteome</keyword>
<comment type="caution">
    <text evidence="1">The sequence shown here is derived from an EMBL/GenBank/DDBJ whole genome shotgun (WGS) entry which is preliminary data.</text>
</comment>
<proteinExistence type="predicted"/>
<dbReference type="Proteomes" id="UP000559027">
    <property type="component" value="Unassembled WGS sequence"/>
</dbReference>
<name>A0A8H5CWG6_9AGAR</name>
<dbReference type="EMBL" id="JAACJO010000017">
    <property type="protein sequence ID" value="KAF5349170.1"/>
    <property type="molecule type" value="Genomic_DNA"/>
</dbReference>
<accession>A0A8H5CWG6</accession>
<evidence type="ECO:0000313" key="1">
    <source>
        <dbReference type="EMBL" id="KAF5349170.1"/>
    </source>
</evidence>
<dbReference type="AlphaFoldDB" id="A0A8H5CWG6"/>
<reference evidence="1 2" key="1">
    <citation type="journal article" date="2020" name="ISME J.">
        <title>Uncovering the hidden diversity of litter-decomposition mechanisms in mushroom-forming fungi.</title>
        <authorList>
            <person name="Floudas D."/>
            <person name="Bentzer J."/>
            <person name="Ahren D."/>
            <person name="Johansson T."/>
            <person name="Persson P."/>
            <person name="Tunlid A."/>
        </authorList>
    </citation>
    <scope>NUCLEOTIDE SEQUENCE [LARGE SCALE GENOMIC DNA]</scope>
    <source>
        <strain evidence="1 2">CBS 146.42</strain>
    </source>
</reference>
<gene>
    <name evidence="1" type="ORF">D9756_009356</name>
</gene>
<organism evidence="1 2">
    <name type="scientific">Leucocoprinus leucothites</name>
    <dbReference type="NCBI Taxonomy" id="201217"/>
    <lineage>
        <taxon>Eukaryota</taxon>
        <taxon>Fungi</taxon>
        <taxon>Dikarya</taxon>
        <taxon>Basidiomycota</taxon>
        <taxon>Agaricomycotina</taxon>
        <taxon>Agaricomycetes</taxon>
        <taxon>Agaricomycetidae</taxon>
        <taxon>Agaricales</taxon>
        <taxon>Agaricineae</taxon>
        <taxon>Agaricaceae</taxon>
        <taxon>Leucocoprinus</taxon>
    </lineage>
</organism>
<evidence type="ECO:0000313" key="2">
    <source>
        <dbReference type="Proteomes" id="UP000559027"/>
    </source>
</evidence>